<protein>
    <submittedName>
        <fullName evidence="10">ABC transporter ATP-binding protein</fullName>
    </submittedName>
</protein>
<proteinExistence type="predicted"/>
<dbReference type="InterPro" id="IPR003439">
    <property type="entry name" value="ABC_transporter-like_ATP-bd"/>
</dbReference>
<dbReference type="PROSITE" id="PS50929">
    <property type="entry name" value="ABC_TM1F"/>
    <property type="match status" value="1"/>
</dbReference>
<dbReference type="InterPro" id="IPR011527">
    <property type="entry name" value="ABC1_TM_dom"/>
</dbReference>
<evidence type="ECO:0000313" key="12">
    <source>
        <dbReference type="Proteomes" id="UP000268652"/>
    </source>
</evidence>
<evidence type="ECO:0000256" key="5">
    <source>
        <dbReference type="ARBA" id="ARBA00022989"/>
    </source>
</evidence>
<keyword evidence="4 10" id="KW-0067">ATP-binding</keyword>
<dbReference type="Proteomes" id="UP000275024">
    <property type="component" value="Unassembled WGS sequence"/>
</dbReference>
<feature type="transmembrane region" description="Helical" evidence="7">
    <location>
        <begin position="29"/>
        <end position="47"/>
    </location>
</feature>
<keyword evidence="2 7" id="KW-0812">Transmembrane</keyword>
<feature type="transmembrane region" description="Helical" evidence="7">
    <location>
        <begin position="68"/>
        <end position="88"/>
    </location>
</feature>
<evidence type="ECO:0000256" key="1">
    <source>
        <dbReference type="ARBA" id="ARBA00004651"/>
    </source>
</evidence>
<dbReference type="OrthoDB" id="9806127at2"/>
<evidence type="ECO:0000259" key="9">
    <source>
        <dbReference type="PROSITE" id="PS50929"/>
    </source>
</evidence>
<sequence length="589" mass="62149">MTTPTAPTASADRPPPPRLALRYLAARRGALTALGALLLLSTAMAVVTPQLLRRFIDRAAESADTSSLASLAAAFMALAVLTELLLVAGDVLAARVAWSATNELRVDLTRHVLGLDLAFSERHSGGELIERIDGDVGKLANFFSRMFLLIVSNSLLLLGIGVALAVQDWRVGLCYAPLVVGAVLLLRRLVGGAVPASAEHRAATARLLGHLAERLGGLEDIGPNGARDHVRRGFWAHAARLLTAARGSAALGVRWPAAAQGLASFGLLLAVLVGALLLVSGQTTVGGAYVFVAYAGMLQMPLLHIAHQVHDLEEALAALGRVGELFAERGAVPDGPGRLRRTAARGMAVELAEVSFGYGDGAFALRGVSLRLAPGERLAVLGRTGAGKSTLTKLLFRLADPDAGRILFDGQDLRGLSVDSVRRQVGLVTQEVWIFHATVRENVAVFDPGVPDEDIRRALCEVGLGDWLERLPHGLDTVLGSGGVGHSAGEAQLLAFARVLIVDPGLVVLDEASSRLDPAGRRAFRAAAERLLAGRTAVVIAHQVEAARTADRILVLRDGEVLELGRREALLADPGSEFGRRWRAAEVTA</sequence>
<gene>
    <name evidence="11" type="ORF">D7318_19685</name>
    <name evidence="10" type="ORF">D7319_18840</name>
</gene>
<dbReference type="GO" id="GO:0005524">
    <property type="term" value="F:ATP binding"/>
    <property type="evidence" value="ECO:0007669"/>
    <property type="project" value="UniProtKB-KW"/>
</dbReference>
<dbReference type="PANTHER" id="PTHR24221:SF654">
    <property type="entry name" value="ATP-BINDING CASSETTE SUB-FAMILY B MEMBER 6"/>
    <property type="match status" value="1"/>
</dbReference>
<comment type="caution">
    <text evidence="10">The sequence shown here is derived from an EMBL/GenBank/DDBJ whole genome shotgun (WGS) entry which is preliminary data.</text>
</comment>
<evidence type="ECO:0000256" key="7">
    <source>
        <dbReference type="SAM" id="Phobius"/>
    </source>
</evidence>
<evidence type="ECO:0000313" key="13">
    <source>
        <dbReference type="Proteomes" id="UP000275024"/>
    </source>
</evidence>
<evidence type="ECO:0000256" key="2">
    <source>
        <dbReference type="ARBA" id="ARBA00022692"/>
    </source>
</evidence>
<name>A0A3A9W3G9_9ACTN</name>
<dbReference type="AlphaFoldDB" id="A0A3A9W3G9"/>
<dbReference type="InterPro" id="IPR027417">
    <property type="entry name" value="P-loop_NTPase"/>
</dbReference>
<dbReference type="CDD" id="cd07346">
    <property type="entry name" value="ABC_6TM_exporters"/>
    <property type="match status" value="1"/>
</dbReference>
<keyword evidence="6 7" id="KW-0472">Membrane</keyword>
<dbReference type="Proteomes" id="UP000268652">
    <property type="component" value="Unassembled WGS sequence"/>
</dbReference>
<dbReference type="GO" id="GO:0016887">
    <property type="term" value="F:ATP hydrolysis activity"/>
    <property type="evidence" value="ECO:0007669"/>
    <property type="project" value="InterPro"/>
</dbReference>
<evidence type="ECO:0000256" key="3">
    <source>
        <dbReference type="ARBA" id="ARBA00022741"/>
    </source>
</evidence>
<dbReference type="SMART" id="SM00382">
    <property type="entry name" value="AAA"/>
    <property type="match status" value="1"/>
</dbReference>
<keyword evidence="3" id="KW-0547">Nucleotide-binding</keyword>
<dbReference type="InterPro" id="IPR036640">
    <property type="entry name" value="ABC1_TM_sf"/>
</dbReference>
<feature type="transmembrane region" description="Helical" evidence="7">
    <location>
        <begin position="173"/>
        <end position="190"/>
    </location>
</feature>
<dbReference type="Gene3D" id="3.40.50.300">
    <property type="entry name" value="P-loop containing nucleotide triphosphate hydrolases"/>
    <property type="match status" value="1"/>
</dbReference>
<dbReference type="Pfam" id="PF00005">
    <property type="entry name" value="ABC_tran"/>
    <property type="match status" value="1"/>
</dbReference>
<dbReference type="Gene3D" id="1.20.1560.10">
    <property type="entry name" value="ABC transporter type 1, transmembrane domain"/>
    <property type="match status" value="1"/>
</dbReference>
<organism evidence="10 13">
    <name type="scientific">Streptomyces radicis</name>
    <dbReference type="NCBI Taxonomy" id="1750517"/>
    <lineage>
        <taxon>Bacteria</taxon>
        <taxon>Bacillati</taxon>
        <taxon>Actinomycetota</taxon>
        <taxon>Actinomycetes</taxon>
        <taxon>Kitasatosporales</taxon>
        <taxon>Streptomycetaceae</taxon>
        <taxon>Streptomyces</taxon>
    </lineage>
</organism>
<evidence type="ECO:0000256" key="6">
    <source>
        <dbReference type="ARBA" id="ARBA00023136"/>
    </source>
</evidence>
<dbReference type="GO" id="GO:0005886">
    <property type="term" value="C:plasma membrane"/>
    <property type="evidence" value="ECO:0007669"/>
    <property type="project" value="UniProtKB-SubCell"/>
</dbReference>
<dbReference type="RefSeq" id="WP_120698442.1">
    <property type="nucleotide sequence ID" value="NZ_RBDX01000015.1"/>
</dbReference>
<dbReference type="SUPFAM" id="SSF90123">
    <property type="entry name" value="ABC transporter transmembrane region"/>
    <property type="match status" value="1"/>
</dbReference>
<dbReference type="EMBL" id="RBDX01000015">
    <property type="protein sequence ID" value="RKN07409.1"/>
    <property type="molecule type" value="Genomic_DNA"/>
</dbReference>
<dbReference type="InterPro" id="IPR039421">
    <property type="entry name" value="Type_1_exporter"/>
</dbReference>
<feature type="transmembrane region" description="Helical" evidence="7">
    <location>
        <begin position="286"/>
        <end position="306"/>
    </location>
</feature>
<dbReference type="SUPFAM" id="SSF52540">
    <property type="entry name" value="P-loop containing nucleoside triphosphate hydrolases"/>
    <property type="match status" value="1"/>
</dbReference>
<feature type="domain" description="ABC transporter" evidence="8">
    <location>
        <begin position="349"/>
        <end position="583"/>
    </location>
</feature>
<feature type="transmembrane region" description="Helical" evidence="7">
    <location>
        <begin position="257"/>
        <end position="279"/>
    </location>
</feature>
<evidence type="ECO:0000259" key="8">
    <source>
        <dbReference type="PROSITE" id="PS50893"/>
    </source>
</evidence>
<feature type="domain" description="ABC transmembrane type-1" evidence="9">
    <location>
        <begin position="33"/>
        <end position="314"/>
    </location>
</feature>
<keyword evidence="5 7" id="KW-1133">Transmembrane helix</keyword>
<dbReference type="GO" id="GO:0034040">
    <property type="term" value="F:ATPase-coupled lipid transmembrane transporter activity"/>
    <property type="evidence" value="ECO:0007669"/>
    <property type="project" value="TreeGrafter"/>
</dbReference>
<comment type="subcellular location">
    <subcellularLocation>
        <location evidence="1">Cell membrane</location>
        <topology evidence="1">Multi-pass membrane protein</topology>
    </subcellularLocation>
</comment>
<dbReference type="PANTHER" id="PTHR24221">
    <property type="entry name" value="ATP-BINDING CASSETTE SUB-FAMILY B"/>
    <property type="match status" value="1"/>
</dbReference>
<dbReference type="EMBL" id="RBDY01000015">
    <property type="protein sequence ID" value="RKN19572.1"/>
    <property type="molecule type" value="Genomic_DNA"/>
</dbReference>
<evidence type="ECO:0000313" key="11">
    <source>
        <dbReference type="EMBL" id="RKN19572.1"/>
    </source>
</evidence>
<dbReference type="InterPro" id="IPR003593">
    <property type="entry name" value="AAA+_ATPase"/>
</dbReference>
<evidence type="ECO:0000313" key="10">
    <source>
        <dbReference type="EMBL" id="RKN07409.1"/>
    </source>
</evidence>
<dbReference type="Pfam" id="PF00664">
    <property type="entry name" value="ABC_membrane"/>
    <property type="match status" value="1"/>
</dbReference>
<keyword evidence="12" id="KW-1185">Reference proteome</keyword>
<dbReference type="GO" id="GO:0140359">
    <property type="term" value="F:ABC-type transporter activity"/>
    <property type="evidence" value="ECO:0007669"/>
    <property type="project" value="InterPro"/>
</dbReference>
<evidence type="ECO:0000256" key="4">
    <source>
        <dbReference type="ARBA" id="ARBA00022840"/>
    </source>
</evidence>
<feature type="transmembrane region" description="Helical" evidence="7">
    <location>
        <begin position="146"/>
        <end position="166"/>
    </location>
</feature>
<reference evidence="12 13" key="1">
    <citation type="submission" date="2018-09" db="EMBL/GenBank/DDBJ databases">
        <title>Streptomyces sp. nov. DS1-2, an endophytic actinomycete isolated from roots of Dendrobium scabrilingue.</title>
        <authorList>
            <person name="Kuncharoen N."/>
            <person name="Kudo T."/>
            <person name="Ohkuma M."/>
            <person name="Yuki M."/>
            <person name="Tanasupawat S."/>
        </authorList>
    </citation>
    <scope>NUCLEOTIDE SEQUENCE [LARGE SCALE GENOMIC DNA]</scope>
    <source>
        <strain evidence="10 13">AZ1-7</strain>
        <strain evidence="11 12">DS1-2</strain>
    </source>
</reference>
<dbReference type="PROSITE" id="PS50893">
    <property type="entry name" value="ABC_TRANSPORTER_2"/>
    <property type="match status" value="1"/>
</dbReference>
<accession>A0A3A9W3G9</accession>